<accession>A0ABW2V9W9</accession>
<protein>
    <submittedName>
        <fullName evidence="2">Transketolase family protein</fullName>
    </submittedName>
</protein>
<dbReference type="InterPro" id="IPR051157">
    <property type="entry name" value="PDH/Transketolase"/>
</dbReference>
<dbReference type="Pfam" id="PF02780">
    <property type="entry name" value="Transketolase_C"/>
    <property type="match status" value="1"/>
</dbReference>
<dbReference type="EMBL" id="JBHTGQ010000035">
    <property type="protein sequence ID" value="MFC7751093.1"/>
    <property type="molecule type" value="Genomic_DNA"/>
</dbReference>
<dbReference type="SUPFAM" id="SSF52922">
    <property type="entry name" value="TK C-terminal domain-like"/>
    <property type="match status" value="1"/>
</dbReference>
<dbReference type="Gene3D" id="3.40.50.970">
    <property type="match status" value="1"/>
</dbReference>
<feature type="domain" description="Transketolase-like pyrimidine-binding" evidence="1">
    <location>
        <begin position="1"/>
        <end position="163"/>
    </location>
</feature>
<dbReference type="InterPro" id="IPR009014">
    <property type="entry name" value="Transketo_C/PFOR_II"/>
</dbReference>
<dbReference type="Gene3D" id="3.40.50.920">
    <property type="match status" value="1"/>
</dbReference>
<dbReference type="InterPro" id="IPR029061">
    <property type="entry name" value="THDP-binding"/>
</dbReference>
<dbReference type="PANTHER" id="PTHR43825">
    <property type="entry name" value="PYRUVATE DEHYDROGENASE E1 COMPONENT"/>
    <property type="match status" value="1"/>
</dbReference>
<dbReference type="SMART" id="SM00861">
    <property type="entry name" value="Transket_pyr"/>
    <property type="match status" value="1"/>
</dbReference>
<comment type="caution">
    <text evidence="2">The sequence shown here is derived from an EMBL/GenBank/DDBJ whole genome shotgun (WGS) entry which is preliminary data.</text>
</comment>
<dbReference type="CDD" id="cd07033">
    <property type="entry name" value="TPP_PYR_DXS_TK_like"/>
    <property type="match status" value="1"/>
</dbReference>
<dbReference type="InterPro" id="IPR033248">
    <property type="entry name" value="Transketolase_C"/>
</dbReference>
<dbReference type="SUPFAM" id="SSF52518">
    <property type="entry name" value="Thiamin diphosphate-binding fold (THDP-binding)"/>
    <property type="match status" value="1"/>
</dbReference>
<organism evidence="2 3">
    <name type="scientific">Paenibacillus thermoaerophilus</name>
    <dbReference type="NCBI Taxonomy" id="1215385"/>
    <lineage>
        <taxon>Bacteria</taxon>
        <taxon>Bacillati</taxon>
        <taxon>Bacillota</taxon>
        <taxon>Bacilli</taxon>
        <taxon>Bacillales</taxon>
        <taxon>Paenibacillaceae</taxon>
        <taxon>Paenibacillus</taxon>
    </lineage>
</organism>
<evidence type="ECO:0000259" key="1">
    <source>
        <dbReference type="SMART" id="SM00861"/>
    </source>
</evidence>
<dbReference type="PANTHER" id="PTHR43825:SF5">
    <property type="entry name" value="HYPOTHETICAL TRANSKETOLASE FAMILY PROTEIN"/>
    <property type="match status" value="1"/>
</dbReference>
<dbReference type="Proteomes" id="UP001596528">
    <property type="component" value="Unassembled WGS sequence"/>
</dbReference>
<gene>
    <name evidence="2" type="ORF">ACFQWB_14305</name>
</gene>
<proteinExistence type="predicted"/>
<dbReference type="RefSeq" id="WP_138790611.1">
    <property type="nucleotide sequence ID" value="NZ_JBHTGQ010000035.1"/>
</dbReference>
<evidence type="ECO:0000313" key="3">
    <source>
        <dbReference type="Proteomes" id="UP001596528"/>
    </source>
</evidence>
<name>A0ABW2V9W9_9BACL</name>
<evidence type="ECO:0000313" key="2">
    <source>
        <dbReference type="EMBL" id="MFC7751093.1"/>
    </source>
</evidence>
<sequence length="309" mass="33172">MRNAFVRCLTERARTDPRLFVITPDLGFSVWEPFRDAFPDRFLNAGIAEQNAVGMAAGLALSGHVVYVYSIIPFAVMRAYEQIRVDAAYMNLPVRIVGVGAGLAYGGQGATHHGLEDVALMRALPNMTVCCPGDATEARELTRASFDHPGPMYIRLGKSGEPPVHDEAARIPLGGAIELVRGTEVAVLASGTALPLAAEWVRRLRGEPRPVSAALASVPTLKPFPISAVRAYAERGMPIVTVEEHSIVGGLGSAAAEALAEAGFPVPLRRFGLPDRFCHEVGSRSYLLAAAGFHYQSFADTVRGVLKRR</sequence>
<dbReference type="InterPro" id="IPR005475">
    <property type="entry name" value="Transketolase-like_Pyr-bd"/>
</dbReference>
<dbReference type="Pfam" id="PF02779">
    <property type="entry name" value="Transket_pyr"/>
    <property type="match status" value="1"/>
</dbReference>
<keyword evidence="3" id="KW-1185">Reference proteome</keyword>
<reference evidence="3" key="1">
    <citation type="journal article" date="2019" name="Int. J. Syst. Evol. Microbiol.">
        <title>The Global Catalogue of Microorganisms (GCM) 10K type strain sequencing project: providing services to taxonomists for standard genome sequencing and annotation.</title>
        <authorList>
            <consortium name="The Broad Institute Genomics Platform"/>
            <consortium name="The Broad Institute Genome Sequencing Center for Infectious Disease"/>
            <person name="Wu L."/>
            <person name="Ma J."/>
        </authorList>
    </citation>
    <scope>NUCLEOTIDE SEQUENCE [LARGE SCALE GENOMIC DNA]</scope>
    <source>
        <strain evidence="3">JCM 18657</strain>
    </source>
</reference>